<dbReference type="InterPro" id="IPR038729">
    <property type="entry name" value="Rad50/SbcC_AAA"/>
</dbReference>
<comment type="function">
    <text evidence="8">May be involved in recombinational repair of damaged DNA.</text>
</comment>
<evidence type="ECO:0000256" key="5">
    <source>
        <dbReference type="ARBA" id="ARBA00022840"/>
    </source>
</evidence>
<reference evidence="10" key="1">
    <citation type="submission" date="2020-12" db="EMBL/GenBank/DDBJ databases">
        <title>Clostridium thailandense sp. nov., a novel acetogenic bacterium isolated from peat land soil in Thailand.</title>
        <authorList>
            <person name="Chaikitkaew S."/>
            <person name="Birkeland N.K."/>
        </authorList>
    </citation>
    <scope>NUCLEOTIDE SEQUENCE</scope>
    <source>
        <strain evidence="10">DSM 17425</strain>
    </source>
</reference>
<dbReference type="GO" id="GO:0006281">
    <property type="term" value="P:DNA repair"/>
    <property type="evidence" value="ECO:0007669"/>
    <property type="project" value="UniProtKB-KW"/>
</dbReference>
<comment type="caution">
    <text evidence="10">The sequence shown here is derived from an EMBL/GenBank/DDBJ whole genome shotgun (WGS) entry which is preliminary data.</text>
</comment>
<evidence type="ECO:0000256" key="1">
    <source>
        <dbReference type="ARBA" id="ARBA00009441"/>
    </source>
</evidence>
<dbReference type="FunFam" id="3.40.50.300:FF:000319">
    <property type="entry name" value="DNA repair protein RecN"/>
    <property type="match status" value="1"/>
</dbReference>
<keyword evidence="4 8" id="KW-0227">DNA damage</keyword>
<protein>
    <recommendedName>
        <fullName evidence="2 8">DNA repair protein RecN</fullName>
    </recommendedName>
    <alternativeName>
        <fullName evidence="7 8">Recombination protein N</fullName>
    </alternativeName>
</protein>
<dbReference type="RefSeq" id="WP_211142509.1">
    <property type="nucleotide sequence ID" value="NZ_JAEEGB010000010.1"/>
</dbReference>
<dbReference type="GO" id="GO:0005524">
    <property type="term" value="F:ATP binding"/>
    <property type="evidence" value="ECO:0007669"/>
    <property type="project" value="UniProtKB-KW"/>
</dbReference>
<sequence>MLLQLNIKNFALIEDLTISFEKGFNVLSGETGAGKSILIDAINYVLGSKFSKDLIRTGENKTFVEAIFSMENPKTEETLKEQDIEYDDLIIISRETFQSGKSIAKVNGKSILLSSLKSISSTLLDIHGQHENQNLLSNENHIHYVDYYGEDNIRRLLKNYREKYYKLNELEDKISQLLGKDGEKEKLIDFFKYQIDEINSANLKEGEEEELEEKYKILSNAEKINNTLNMCYNNLYTNDEGVLSIYDGLSMVIKEISSLEKNLPKVKDIKGSLEEAFYNIEGSIEQIRSIKENIYYDEKELEYINSRIYLINSYKKKYGNAIKDILNYRDKIKLQYEEMINSSEIVEKLKKDKAKIIEELKVEGEKLHKERCRIAESLEMKIKGELNFVGLEKSTFKIDVDLEDKFTQNGLDKVQFSISTNPGEPLKPLEKVVSGGELSRIMLALKTVFVDKDKIPSVIFDEIDTGISGRIAQCVAEKMYTISKGHQVFCVTHLPQIACISDMHYWVSKEVKEDKTFTRVRQMSENEKEYEIARMIGGSEVTKLTLEHARELIDMANSKKIELKSSVG</sequence>
<evidence type="ECO:0000313" key="11">
    <source>
        <dbReference type="Proteomes" id="UP000622687"/>
    </source>
</evidence>
<comment type="similarity">
    <text evidence="1 8">Belongs to the RecN family.</text>
</comment>
<dbReference type="Proteomes" id="UP000622687">
    <property type="component" value="Unassembled WGS sequence"/>
</dbReference>
<dbReference type="NCBIfam" id="TIGR00634">
    <property type="entry name" value="recN"/>
    <property type="match status" value="1"/>
</dbReference>
<dbReference type="EMBL" id="JAEEGB010000010">
    <property type="protein sequence ID" value="MBI6873033.1"/>
    <property type="molecule type" value="Genomic_DNA"/>
</dbReference>
<organism evidence="10 11">
    <name type="scientific">Clostridium aciditolerans</name>
    <dbReference type="NCBI Taxonomy" id="339861"/>
    <lineage>
        <taxon>Bacteria</taxon>
        <taxon>Bacillati</taxon>
        <taxon>Bacillota</taxon>
        <taxon>Clostridia</taxon>
        <taxon>Eubacteriales</taxon>
        <taxon>Clostridiaceae</taxon>
        <taxon>Clostridium</taxon>
    </lineage>
</organism>
<evidence type="ECO:0000256" key="2">
    <source>
        <dbReference type="ARBA" id="ARBA00021315"/>
    </source>
</evidence>
<dbReference type="PIRSF" id="PIRSF003128">
    <property type="entry name" value="RecN"/>
    <property type="match status" value="1"/>
</dbReference>
<name>A0A934HTK0_9CLOT</name>
<keyword evidence="5" id="KW-0067">ATP-binding</keyword>
<evidence type="ECO:0000256" key="6">
    <source>
        <dbReference type="ARBA" id="ARBA00023204"/>
    </source>
</evidence>
<gene>
    <name evidence="10" type="primary">recN</name>
    <name evidence="10" type="ORF">I6U51_10000</name>
</gene>
<dbReference type="PANTHER" id="PTHR11059">
    <property type="entry name" value="DNA REPAIR PROTEIN RECN"/>
    <property type="match status" value="1"/>
</dbReference>
<dbReference type="GO" id="GO:0043590">
    <property type="term" value="C:bacterial nucleoid"/>
    <property type="evidence" value="ECO:0007669"/>
    <property type="project" value="TreeGrafter"/>
</dbReference>
<evidence type="ECO:0000256" key="7">
    <source>
        <dbReference type="ARBA" id="ARBA00033408"/>
    </source>
</evidence>
<keyword evidence="3" id="KW-0547">Nucleotide-binding</keyword>
<dbReference type="FunFam" id="3.40.50.300:FF:000356">
    <property type="entry name" value="DNA repair protein RecN"/>
    <property type="match status" value="1"/>
</dbReference>
<dbReference type="SUPFAM" id="SSF52540">
    <property type="entry name" value="P-loop containing nucleoside triphosphate hydrolases"/>
    <property type="match status" value="2"/>
</dbReference>
<dbReference type="Pfam" id="PF13476">
    <property type="entry name" value="AAA_23"/>
    <property type="match status" value="1"/>
</dbReference>
<dbReference type="PANTHER" id="PTHR11059:SF0">
    <property type="entry name" value="DNA REPAIR PROTEIN RECN"/>
    <property type="match status" value="1"/>
</dbReference>
<feature type="domain" description="Rad50/SbcC-type AAA" evidence="9">
    <location>
        <begin position="4"/>
        <end position="225"/>
    </location>
</feature>
<dbReference type="InterPro" id="IPR027417">
    <property type="entry name" value="P-loop_NTPase"/>
</dbReference>
<keyword evidence="11" id="KW-1185">Reference proteome</keyword>
<dbReference type="GO" id="GO:0006310">
    <property type="term" value="P:DNA recombination"/>
    <property type="evidence" value="ECO:0007669"/>
    <property type="project" value="InterPro"/>
</dbReference>
<dbReference type="GO" id="GO:0009432">
    <property type="term" value="P:SOS response"/>
    <property type="evidence" value="ECO:0007669"/>
    <property type="project" value="TreeGrafter"/>
</dbReference>
<evidence type="ECO:0000256" key="8">
    <source>
        <dbReference type="PIRNR" id="PIRNR003128"/>
    </source>
</evidence>
<dbReference type="AlphaFoldDB" id="A0A934HTK0"/>
<proteinExistence type="inferred from homology"/>
<evidence type="ECO:0000256" key="4">
    <source>
        <dbReference type="ARBA" id="ARBA00022763"/>
    </source>
</evidence>
<dbReference type="CDD" id="cd03241">
    <property type="entry name" value="ABC_RecN"/>
    <property type="match status" value="2"/>
</dbReference>
<dbReference type="InterPro" id="IPR004604">
    <property type="entry name" value="DNA_recomb/repair_RecN"/>
</dbReference>
<evidence type="ECO:0000259" key="9">
    <source>
        <dbReference type="Pfam" id="PF13476"/>
    </source>
</evidence>
<keyword evidence="6 8" id="KW-0234">DNA repair</keyword>
<accession>A0A934HTK0</accession>
<evidence type="ECO:0000313" key="10">
    <source>
        <dbReference type="EMBL" id="MBI6873033.1"/>
    </source>
</evidence>
<dbReference type="Gene3D" id="3.40.50.300">
    <property type="entry name" value="P-loop containing nucleotide triphosphate hydrolases"/>
    <property type="match status" value="2"/>
</dbReference>
<evidence type="ECO:0000256" key="3">
    <source>
        <dbReference type="ARBA" id="ARBA00022741"/>
    </source>
</evidence>